<dbReference type="Gene3D" id="1.10.287.1120">
    <property type="entry name" value="Bipartite methylase S protein"/>
    <property type="match status" value="1"/>
</dbReference>
<protein>
    <submittedName>
        <fullName evidence="6">Type I restriction enzyme, S subunit</fullName>
    </submittedName>
</protein>
<feature type="domain" description="Type I restriction modification DNA specificity" evidence="5">
    <location>
        <begin position="306"/>
        <end position="400"/>
    </location>
</feature>
<dbReference type="GO" id="GO:0009307">
    <property type="term" value="P:DNA restriction-modification system"/>
    <property type="evidence" value="ECO:0007669"/>
    <property type="project" value="UniProtKB-KW"/>
</dbReference>
<dbReference type="AlphaFoldDB" id="A0A239B5W3"/>
<keyword evidence="3" id="KW-0238">DNA-binding</keyword>
<dbReference type="RefSeq" id="WP_089274632.1">
    <property type="nucleotide sequence ID" value="NZ_FZOC01000004.1"/>
</dbReference>
<feature type="coiled-coil region" evidence="4">
    <location>
        <begin position="177"/>
        <end position="208"/>
    </location>
</feature>
<evidence type="ECO:0000256" key="3">
    <source>
        <dbReference type="ARBA" id="ARBA00023125"/>
    </source>
</evidence>
<dbReference type="Proteomes" id="UP000198324">
    <property type="component" value="Unassembled WGS sequence"/>
</dbReference>
<feature type="coiled-coil region" evidence="4">
    <location>
        <begin position="386"/>
        <end position="413"/>
    </location>
</feature>
<sequence>MELKLGYKRTEVGVIPEEWEVTSLNTLAMIRTGIAKNSKVVPANPVQVHYLRVANVQDGYLDLSDMAKLTVSQEDIRHYAVLPGDVLMNEGGDLDKLGRGTLWSGELTPCVHQNHVFVVRCGENLIPHFLNCWTGSTQARRYFLLAGRQTTNLASINKTSLGQLPVPRPPLPEQRAIAAALSDVDALLAKLDQLLAKKRDLKQAAMQQLLTGKRRLPGFSGEWPRRSMNALGSTYGGLAGKTKADFGHGTARYIPFINIMTNTVINPLWFEPVNILATEVQNQALEGDLFFNGSSETPEEVGFCSVLIDEVPSLFLNSFCFGFRFHPGVKANGLFFAYWFRSSEGRKAMAILAQGATRYNIAKSAFAKLEVPQPSESEQTAIAAVLSDMDAEIAELETRRDKTRALKQGMMQELLTGRIRLV</sequence>
<proteinExistence type="inferred from homology"/>
<accession>A0A239B5W3</accession>
<evidence type="ECO:0000313" key="6">
    <source>
        <dbReference type="EMBL" id="SNS03042.1"/>
    </source>
</evidence>
<dbReference type="EMBL" id="FZOC01000004">
    <property type="protein sequence ID" value="SNS03042.1"/>
    <property type="molecule type" value="Genomic_DNA"/>
</dbReference>
<dbReference type="OrthoDB" id="5296428at2"/>
<reference evidence="6 7" key="1">
    <citation type="submission" date="2017-06" db="EMBL/GenBank/DDBJ databases">
        <authorList>
            <person name="Kim H.J."/>
            <person name="Triplett B.A."/>
        </authorList>
    </citation>
    <scope>NUCLEOTIDE SEQUENCE [LARGE SCALE GENOMIC DNA]</scope>
    <source>
        <strain evidence="6 7">DSM 13116</strain>
    </source>
</reference>
<dbReference type="InterPro" id="IPR044946">
    <property type="entry name" value="Restrct_endonuc_typeI_TRD_sf"/>
</dbReference>
<comment type="similarity">
    <text evidence="1">Belongs to the type-I restriction system S methylase family.</text>
</comment>
<evidence type="ECO:0000313" key="7">
    <source>
        <dbReference type="Proteomes" id="UP000198324"/>
    </source>
</evidence>
<keyword evidence="4" id="KW-0175">Coiled coil</keyword>
<keyword evidence="7" id="KW-1185">Reference proteome</keyword>
<evidence type="ECO:0000256" key="1">
    <source>
        <dbReference type="ARBA" id="ARBA00010923"/>
    </source>
</evidence>
<feature type="domain" description="Type I restriction modification DNA specificity" evidence="5">
    <location>
        <begin position="16"/>
        <end position="188"/>
    </location>
</feature>
<dbReference type="PANTHER" id="PTHR30408:SF12">
    <property type="entry name" value="TYPE I RESTRICTION ENZYME MJAVIII SPECIFICITY SUBUNIT"/>
    <property type="match status" value="1"/>
</dbReference>
<dbReference type="SUPFAM" id="SSF116734">
    <property type="entry name" value="DNA methylase specificity domain"/>
    <property type="match status" value="2"/>
</dbReference>
<dbReference type="CDD" id="cd17253">
    <property type="entry name" value="RMtype1_S_Eco933I-TRD2-CR2_like"/>
    <property type="match status" value="1"/>
</dbReference>
<dbReference type="PANTHER" id="PTHR30408">
    <property type="entry name" value="TYPE-1 RESTRICTION ENZYME ECOKI SPECIFICITY PROTEIN"/>
    <property type="match status" value="1"/>
</dbReference>
<dbReference type="Gene3D" id="3.90.220.20">
    <property type="entry name" value="DNA methylase specificity domains"/>
    <property type="match status" value="2"/>
</dbReference>
<organism evidence="6 7">
    <name type="scientific">Humidesulfovibrio mexicanus</name>
    <dbReference type="NCBI Taxonomy" id="147047"/>
    <lineage>
        <taxon>Bacteria</taxon>
        <taxon>Pseudomonadati</taxon>
        <taxon>Thermodesulfobacteriota</taxon>
        <taxon>Desulfovibrionia</taxon>
        <taxon>Desulfovibrionales</taxon>
        <taxon>Desulfovibrionaceae</taxon>
        <taxon>Humidesulfovibrio</taxon>
    </lineage>
</organism>
<dbReference type="InterPro" id="IPR000055">
    <property type="entry name" value="Restrct_endonuc_typeI_TRD"/>
</dbReference>
<evidence type="ECO:0000259" key="5">
    <source>
        <dbReference type="Pfam" id="PF01420"/>
    </source>
</evidence>
<dbReference type="InterPro" id="IPR052021">
    <property type="entry name" value="Type-I_RS_S_subunit"/>
</dbReference>
<evidence type="ECO:0000256" key="2">
    <source>
        <dbReference type="ARBA" id="ARBA00022747"/>
    </source>
</evidence>
<gene>
    <name evidence="6" type="ORF">SAMN04488503_2441</name>
</gene>
<keyword evidence="2" id="KW-0680">Restriction system</keyword>
<name>A0A239B5W3_9BACT</name>
<dbReference type="Pfam" id="PF01420">
    <property type="entry name" value="Methylase_S"/>
    <property type="match status" value="2"/>
</dbReference>
<evidence type="ECO:0000256" key="4">
    <source>
        <dbReference type="SAM" id="Coils"/>
    </source>
</evidence>
<dbReference type="GO" id="GO:0003677">
    <property type="term" value="F:DNA binding"/>
    <property type="evidence" value="ECO:0007669"/>
    <property type="project" value="UniProtKB-KW"/>
</dbReference>